<keyword evidence="3" id="KW-1185">Reference proteome</keyword>
<dbReference type="Proteomes" id="UP000002875">
    <property type="component" value="Chromosome"/>
</dbReference>
<dbReference type="Pfam" id="PF00656">
    <property type="entry name" value="Peptidase_C14"/>
    <property type="match status" value="1"/>
</dbReference>
<feature type="domain" description="Peptidase C14 caspase" evidence="1">
    <location>
        <begin position="76"/>
        <end position="166"/>
    </location>
</feature>
<dbReference type="EMBL" id="CP002961">
    <property type="protein sequence ID" value="AFK04103.1"/>
    <property type="molecule type" value="Genomic_DNA"/>
</dbReference>
<dbReference type="SUPFAM" id="SSF54160">
    <property type="entry name" value="Chromo domain-like"/>
    <property type="match status" value="1"/>
</dbReference>
<name>A0ABN4AP20_EMTOG</name>
<evidence type="ECO:0000259" key="1">
    <source>
        <dbReference type="Pfam" id="PF00656"/>
    </source>
</evidence>
<organism evidence="2 3">
    <name type="scientific">Emticicia oligotrophica (strain DSM 17448 / CIP 109782 / MTCC 6937 / GPTSA100-15)</name>
    <dbReference type="NCBI Taxonomy" id="929562"/>
    <lineage>
        <taxon>Bacteria</taxon>
        <taxon>Pseudomonadati</taxon>
        <taxon>Bacteroidota</taxon>
        <taxon>Cytophagia</taxon>
        <taxon>Cytophagales</taxon>
        <taxon>Leadbetterellaceae</taxon>
        <taxon>Emticicia</taxon>
    </lineage>
</organism>
<accession>A0ABN4AP20</accession>
<dbReference type="InterPro" id="IPR011600">
    <property type="entry name" value="Pept_C14_caspase"/>
</dbReference>
<reference evidence="2 3" key="1">
    <citation type="submission" date="2011-07" db="EMBL/GenBank/DDBJ databases">
        <title>The complete genome of chromosome of Emticicia oligotrophica DSM 17448.</title>
        <authorList>
            <consortium name="US DOE Joint Genome Institute (JGI-PGF)"/>
            <person name="Lucas S."/>
            <person name="Han J."/>
            <person name="Lapidus A."/>
            <person name="Bruce D."/>
            <person name="Goodwin L."/>
            <person name="Pitluck S."/>
            <person name="Peters L."/>
            <person name="Kyrpides N."/>
            <person name="Mavromatis K."/>
            <person name="Ivanova N."/>
            <person name="Ovchinnikova G."/>
            <person name="Teshima H."/>
            <person name="Detter J.C."/>
            <person name="Tapia R."/>
            <person name="Han C."/>
            <person name="Land M."/>
            <person name="Hauser L."/>
            <person name="Markowitz V."/>
            <person name="Cheng J.-F."/>
            <person name="Hugenholtz P."/>
            <person name="Woyke T."/>
            <person name="Wu D."/>
            <person name="Tindall B."/>
            <person name="Pomrenke H."/>
            <person name="Brambilla E."/>
            <person name="Klenk H.-P."/>
            <person name="Eisen J.A."/>
        </authorList>
    </citation>
    <scope>NUCLEOTIDE SEQUENCE [LARGE SCALE GENOMIC DNA]</scope>
    <source>
        <strain evidence="2 3">DSM 17448</strain>
    </source>
</reference>
<dbReference type="PROSITE" id="PS00018">
    <property type="entry name" value="EF_HAND_1"/>
    <property type="match status" value="1"/>
</dbReference>
<proteinExistence type="predicted"/>
<protein>
    <recommendedName>
        <fullName evidence="1">Peptidase C14 caspase domain-containing protein</fullName>
    </recommendedName>
</protein>
<dbReference type="Gene3D" id="3.40.50.1460">
    <property type="match status" value="1"/>
</dbReference>
<dbReference type="InterPro" id="IPR018247">
    <property type="entry name" value="EF_Hand_1_Ca_BS"/>
</dbReference>
<sequence>MKKYFLLLFLLVINLKGIGQQKLDYSRTWVFMVGVLEWADANTFASFDKKGRLDTKILNFFQKQGVPASQMLYLKDQKATTKAVREAFAPFLKQAKKGDALFFYYCGHGYKNDGGKVCFANYQGADWTAEEIVKTVNENFAGNTAIFTADCCNSGGLAKEVQKYPSRNYAALNSVVPTDVSTGNWTFSNALLYGLEGRNFVDIDNNGQIQLPELAQYIDTEMAIVEGQKSLYFVPNTMKNFEIKAGVPIKKNSRIGERVQVDYDGTDWLGFIENVEADKRLKVRFYSYTNNEVEVVEASRVKAFKCTKDFPIGARVKVYSTNDKAWYAAKVLKKFSCLHYIHYEGYEDEYDEWVSVDIIKE</sequence>
<dbReference type="InterPro" id="IPR016197">
    <property type="entry name" value="Chromo-like_dom_sf"/>
</dbReference>
<evidence type="ECO:0000313" key="2">
    <source>
        <dbReference type="EMBL" id="AFK04103.1"/>
    </source>
</evidence>
<evidence type="ECO:0000313" key="3">
    <source>
        <dbReference type="Proteomes" id="UP000002875"/>
    </source>
</evidence>
<dbReference type="RefSeq" id="WP_015029797.1">
    <property type="nucleotide sequence ID" value="NC_018748.1"/>
</dbReference>
<gene>
    <name evidence="2" type="ordered locus">Emtol_2970</name>
</gene>
<dbReference type="Gene3D" id="2.30.30.140">
    <property type="match status" value="1"/>
</dbReference>